<reference evidence="1" key="1">
    <citation type="submission" date="2020-06" db="EMBL/GenBank/DDBJ databases">
        <authorList>
            <consortium name="Plant Systems Biology data submission"/>
        </authorList>
    </citation>
    <scope>NUCLEOTIDE SEQUENCE</scope>
    <source>
        <strain evidence="1">D6</strain>
    </source>
</reference>
<keyword evidence="2" id="KW-1185">Reference proteome</keyword>
<dbReference type="AlphaFoldDB" id="A0A9N8DMA8"/>
<gene>
    <name evidence="1" type="ORF">SEMRO_157_G071330.1</name>
</gene>
<protein>
    <submittedName>
        <fullName evidence="1">Uncharacterized protein</fullName>
    </submittedName>
</protein>
<evidence type="ECO:0000313" key="2">
    <source>
        <dbReference type="Proteomes" id="UP001153069"/>
    </source>
</evidence>
<name>A0A9N8DMA8_9STRA</name>
<comment type="caution">
    <text evidence="1">The sequence shown here is derived from an EMBL/GenBank/DDBJ whole genome shotgun (WGS) entry which is preliminary data.</text>
</comment>
<organism evidence="1 2">
    <name type="scientific">Seminavis robusta</name>
    <dbReference type="NCBI Taxonomy" id="568900"/>
    <lineage>
        <taxon>Eukaryota</taxon>
        <taxon>Sar</taxon>
        <taxon>Stramenopiles</taxon>
        <taxon>Ochrophyta</taxon>
        <taxon>Bacillariophyta</taxon>
        <taxon>Bacillariophyceae</taxon>
        <taxon>Bacillariophycidae</taxon>
        <taxon>Naviculales</taxon>
        <taxon>Naviculaceae</taxon>
        <taxon>Seminavis</taxon>
    </lineage>
</organism>
<dbReference type="EMBL" id="CAICTM010000156">
    <property type="protein sequence ID" value="CAB9503165.1"/>
    <property type="molecule type" value="Genomic_DNA"/>
</dbReference>
<sequence length="274" mass="31681">MEKAMLKEKAQEHQRRFNSREKDVLMGLRTKFREKEDYDDESKVKRLLQDASEVDKRIDLTRNGKVSTQDIGKTISEIEKLAKKREKLLSKSSFKKKYAKIKERLQVGWEQQELEQSVRLQEEKAAAEASAKADTEKESFRARRAKQLKVAGHPAANNLKFASLRPSEHHVVHRWKDRGLTSMTLQDFLAQINDARILYTLEPCEGDKGQPQWEVKVQRLEEGKQVALILNREKTTIITVLRDDDEYDYKRNDHSFAPAGKIAAERATSSMNGN</sequence>
<dbReference type="Proteomes" id="UP001153069">
    <property type="component" value="Unassembled WGS sequence"/>
</dbReference>
<accession>A0A9N8DMA8</accession>
<proteinExistence type="predicted"/>
<evidence type="ECO:0000313" key="1">
    <source>
        <dbReference type="EMBL" id="CAB9503165.1"/>
    </source>
</evidence>